<name>A0A9W5X4S1_9BACI</name>
<feature type="transmembrane region" description="Helical" evidence="2">
    <location>
        <begin position="53"/>
        <end position="74"/>
    </location>
</feature>
<evidence type="ECO:0000313" key="3">
    <source>
        <dbReference type="EMBL" id="GGB33741.1"/>
    </source>
</evidence>
<proteinExistence type="predicted"/>
<feature type="region of interest" description="Disordered" evidence="1">
    <location>
        <begin position="79"/>
        <end position="103"/>
    </location>
</feature>
<reference evidence="3" key="1">
    <citation type="journal article" date="2014" name="Int. J. Syst. Evol. Microbiol.">
        <title>Complete genome sequence of Corynebacterium casei LMG S-19264T (=DSM 44701T), isolated from a smear-ripened cheese.</title>
        <authorList>
            <consortium name="US DOE Joint Genome Institute (JGI-PGF)"/>
            <person name="Walter F."/>
            <person name="Albersmeier A."/>
            <person name="Kalinowski J."/>
            <person name="Ruckert C."/>
        </authorList>
    </citation>
    <scope>NUCLEOTIDE SEQUENCE</scope>
    <source>
        <strain evidence="3">CGMCC 1.15454</strain>
    </source>
</reference>
<feature type="compositionally biased region" description="Polar residues" evidence="1">
    <location>
        <begin position="85"/>
        <end position="97"/>
    </location>
</feature>
<evidence type="ECO:0008006" key="5">
    <source>
        <dbReference type="Google" id="ProtNLM"/>
    </source>
</evidence>
<keyword evidence="2" id="KW-1133">Transmembrane helix</keyword>
<protein>
    <recommendedName>
        <fullName evidence="5">GerMN domain-containing protein</fullName>
    </recommendedName>
</protein>
<keyword evidence="2" id="KW-0472">Membrane</keyword>
<evidence type="ECO:0000256" key="2">
    <source>
        <dbReference type="SAM" id="Phobius"/>
    </source>
</evidence>
<comment type="caution">
    <text evidence="3">The sequence shown here is derived from an EMBL/GenBank/DDBJ whole genome shotgun (WGS) entry which is preliminary data.</text>
</comment>
<evidence type="ECO:0000313" key="4">
    <source>
        <dbReference type="Proteomes" id="UP000621492"/>
    </source>
</evidence>
<reference evidence="3" key="2">
    <citation type="submission" date="2020-09" db="EMBL/GenBank/DDBJ databases">
        <authorList>
            <person name="Sun Q."/>
            <person name="Zhou Y."/>
        </authorList>
    </citation>
    <scope>NUCLEOTIDE SEQUENCE</scope>
    <source>
        <strain evidence="3">CGMCC 1.15454</strain>
    </source>
</reference>
<dbReference type="Proteomes" id="UP000621492">
    <property type="component" value="Unassembled WGS sequence"/>
</dbReference>
<accession>A0A9W5X4S1</accession>
<evidence type="ECO:0000256" key="1">
    <source>
        <dbReference type="SAM" id="MobiDB-lite"/>
    </source>
</evidence>
<organism evidence="3 4">
    <name type="scientific">Lentibacillus populi</name>
    <dbReference type="NCBI Taxonomy" id="1827502"/>
    <lineage>
        <taxon>Bacteria</taxon>
        <taxon>Bacillati</taxon>
        <taxon>Bacillota</taxon>
        <taxon>Bacilli</taxon>
        <taxon>Bacillales</taxon>
        <taxon>Bacillaceae</taxon>
        <taxon>Lentibacillus</taxon>
    </lineage>
</organism>
<keyword evidence="2" id="KW-0812">Transmembrane</keyword>
<dbReference type="EMBL" id="BMJD01000004">
    <property type="protein sequence ID" value="GGB33741.1"/>
    <property type="molecule type" value="Genomic_DNA"/>
</dbReference>
<sequence>MKSSKKDDQHLQDLLKQLPYISDTTDKDELLARISQKPAEKDSPKRKRNTRHIPVFVSLLTTIIILVIVPFALYSSSPTEEKSSYNEASDQATSVESGQHGDESGMVAEEFATEQGSPKTLSDKPLESHVLQNKGEKSIMYGTIQATIGNNVIPLALVLPETQEGIGLDVVKDYLQEQKWGIDAETFQTAAQPVTDKASYYLFRAPGADRGFLIPIVLDTQTSIAAALNEMKQNREASHVYRTIPTEIQFSVSTENQLEITLSNNAALPNTQEGITMIDAILMTAKSFGYASVTFHNTKVNQIGDYDLSKPIKVPKAVNPITIDR</sequence>
<keyword evidence="4" id="KW-1185">Reference proteome</keyword>
<dbReference type="AlphaFoldDB" id="A0A9W5X4S1"/>
<dbReference type="RefSeq" id="WP_188724735.1">
    <property type="nucleotide sequence ID" value="NZ_BMJD01000004.1"/>
</dbReference>
<gene>
    <name evidence="3" type="ORF">GCM10011409_08960</name>
</gene>